<keyword evidence="3" id="KW-1185">Reference proteome</keyword>
<dbReference type="OrthoDB" id="2399989at2"/>
<dbReference type="Proteomes" id="UP000032366">
    <property type="component" value="Unassembled WGS sequence"/>
</dbReference>
<accession>A0A0D6XTD4</accession>
<dbReference type="RefSeq" id="WP_044359065.1">
    <property type="nucleotide sequence ID" value="NZ_JXWY01000013.1"/>
</dbReference>
<dbReference type="STRING" id="569857.TP70_02390"/>
<name>A0A0D6XTD4_9STAP</name>
<dbReference type="EMBL" id="JXWY01000013">
    <property type="protein sequence ID" value="KIX91476.1"/>
    <property type="molecule type" value="Genomic_DNA"/>
</dbReference>
<proteinExistence type="predicted"/>
<sequence length="101" mass="11720">MTKFTEYYLIEVAENGEKYPLIQNYSGNGFIRSTVSDNAFKFESEDDVKEACRFQNMLSKLFKNGTKTYYVKQDVQRTQYTETGEVYVEPSIDHDVEGATE</sequence>
<reference evidence="1 3" key="1">
    <citation type="submission" date="2015-01" db="EMBL/GenBank/DDBJ databases">
        <authorList>
            <person name="Guo J."/>
        </authorList>
    </citation>
    <scope>NUCLEOTIDE SEQUENCE [LARGE SCALE GENOMIC DNA]</scope>
    <source>
        <strain evidence="1 3">DSM 22147</strain>
    </source>
</reference>
<evidence type="ECO:0000313" key="1">
    <source>
        <dbReference type="EMBL" id="KIX91476.1"/>
    </source>
</evidence>
<evidence type="ECO:0000313" key="4">
    <source>
        <dbReference type="Proteomes" id="UP000254100"/>
    </source>
</evidence>
<gene>
    <name evidence="2" type="ORF">NCTC13832_00728</name>
    <name evidence="1" type="ORF">TP70_02390</name>
</gene>
<organism evidence="2 4">
    <name type="scientific">Staphylococcus microti</name>
    <dbReference type="NCBI Taxonomy" id="569857"/>
    <lineage>
        <taxon>Bacteria</taxon>
        <taxon>Bacillati</taxon>
        <taxon>Bacillota</taxon>
        <taxon>Bacilli</taxon>
        <taxon>Bacillales</taxon>
        <taxon>Staphylococcaceae</taxon>
        <taxon>Staphylococcus</taxon>
    </lineage>
</organism>
<dbReference type="AlphaFoldDB" id="A0A0D6XTD4"/>
<dbReference type="Proteomes" id="UP000254100">
    <property type="component" value="Unassembled WGS sequence"/>
</dbReference>
<evidence type="ECO:0000313" key="3">
    <source>
        <dbReference type="Proteomes" id="UP000032366"/>
    </source>
</evidence>
<dbReference type="EMBL" id="UHDT01000001">
    <property type="protein sequence ID" value="SUM57063.1"/>
    <property type="molecule type" value="Genomic_DNA"/>
</dbReference>
<protein>
    <submittedName>
        <fullName evidence="2">Uncharacterized protein</fullName>
    </submittedName>
</protein>
<reference evidence="2 4" key="2">
    <citation type="submission" date="2018-06" db="EMBL/GenBank/DDBJ databases">
        <authorList>
            <consortium name="Pathogen Informatics"/>
            <person name="Doyle S."/>
        </authorList>
    </citation>
    <scope>NUCLEOTIDE SEQUENCE [LARGE SCALE GENOMIC DNA]</scope>
    <source>
        <strain evidence="2 4">NCTC13832</strain>
    </source>
</reference>
<evidence type="ECO:0000313" key="2">
    <source>
        <dbReference type="EMBL" id="SUM57063.1"/>
    </source>
</evidence>